<dbReference type="Proteomes" id="UP001190640">
    <property type="component" value="Chromosome 4"/>
</dbReference>
<comment type="subcellular location">
    <subcellularLocation>
        <location evidence="1">Mitochondrion membrane</location>
    </subcellularLocation>
</comment>
<dbReference type="InterPro" id="IPR037694">
    <property type="entry name" value="MTNAP1"/>
</dbReference>
<dbReference type="PANTHER" id="PTHR16270">
    <property type="entry name" value="HYPOTHETICAL LOC287798"/>
    <property type="match status" value="1"/>
</dbReference>
<dbReference type="GO" id="GO:0006754">
    <property type="term" value="P:ATP biosynthetic process"/>
    <property type="evidence" value="ECO:0007669"/>
    <property type="project" value="UniProtKB-KW"/>
</dbReference>
<keyword evidence="7" id="KW-0496">Mitochondrion</keyword>
<feature type="compositionally biased region" description="Basic and acidic residues" evidence="10">
    <location>
        <begin position="127"/>
        <end position="151"/>
    </location>
</feature>
<evidence type="ECO:0000256" key="1">
    <source>
        <dbReference type="ARBA" id="ARBA00004325"/>
    </source>
</evidence>
<evidence type="ECO:0000256" key="8">
    <source>
        <dbReference type="ARBA" id="ARBA00023136"/>
    </source>
</evidence>
<evidence type="ECO:0000313" key="13">
    <source>
        <dbReference type="RefSeq" id="XP_054833793.1"/>
    </source>
</evidence>
<organism evidence="12 14">
    <name type="scientific">Eublepharis macularius</name>
    <name type="common">Leopard gecko</name>
    <name type="synonym">Cyrtodactylus macularius</name>
    <dbReference type="NCBI Taxonomy" id="481883"/>
    <lineage>
        <taxon>Eukaryota</taxon>
        <taxon>Metazoa</taxon>
        <taxon>Chordata</taxon>
        <taxon>Craniata</taxon>
        <taxon>Vertebrata</taxon>
        <taxon>Euteleostomi</taxon>
        <taxon>Lepidosauria</taxon>
        <taxon>Squamata</taxon>
        <taxon>Bifurcata</taxon>
        <taxon>Gekkota</taxon>
        <taxon>Eublepharidae</taxon>
        <taxon>Eublepharinae</taxon>
        <taxon>Eublepharis</taxon>
    </lineage>
</organism>
<evidence type="ECO:0000256" key="3">
    <source>
        <dbReference type="ARBA" id="ARBA00022448"/>
    </source>
</evidence>
<dbReference type="RefSeq" id="XP_054833793.1">
    <property type="nucleotide sequence ID" value="XM_054977818.1"/>
</dbReference>
<evidence type="ECO:0000256" key="7">
    <source>
        <dbReference type="ARBA" id="ARBA00023128"/>
    </source>
</evidence>
<feature type="compositionally biased region" description="Basic residues" evidence="10">
    <location>
        <begin position="154"/>
        <end position="167"/>
    </location>
</feature>
<keyword evidence="5" id="KW-0375">Hydrogen ion transport</keyword>
<dbReference type="KEGG" id="emc:129328632"/>
<feature type="region of interest" description="Disordered" evidence="10">
    <location>
        <begin position="121"/>
        <end position="173"/>
    </location>
</feature>
<keyword evidence="11" id="KW-0812">Transmembrane</keyword>
<dbReference type="GO" id="GO:0031966">
    <property type="term" value="C:mitochondrial membrane"/>
    <property type="evidence" value="ECO:0007669"/>
    <property type="project" value="UniProtKB-SubCell"/>
</dbReference>
<dbReference type="InterPro" id="IPR019344">
    <property type="entry name" value="F1F0-ATPsyn_F_prd"/>
</dbReference>
<comment type="similarity">
    <text evidence="2">Belongs to the ATPase F chain family.</text>
</comment>
<accession>A0AA97KWP0</accession>
<evidence type="ECO:0000313" key="14">
    <source>
        <dbReference type="RefSeq" id="XP_054833794.1"/>
    </source>
</evidence>
<dbReference type="PANTHER" id="PTHR16270:SF5">
    <property type="entry name" value="HYPOTHETICAL LOC287798"/>
    <property type="match status" value="1"/>
</dbReference>
<feature type="transmembrane region" description="Helical" evidence="11">
    <location>
        <begin position="546"/>
        <end position="566"/>
    </location>
</feature>
<evidence type="ECO:0000256" key="9">
    <source>
        <dbReference type="ARBA" id="ARBA00023310"/>
    </source>
</evidence>
<feature type="compositionally biased region" description="Basic and acidic residues" evidence="10">
    <location>
        <begin position="74"/>
        <end position="93"/>
    </location>
</feature>
<gene>
    <name evidence="13 14" type="primary">C4H17orf80</name>
</gene>
<dbReference type="CTD" id="55028"/>
<keyword evidence="8 11" id="KW-0472">Membrane</keyword>
<feature type="region of interest" description="Disordered" evidence="10">
    <location>
        <begin position="299"/>
        <end position="327"/>
    </location>
</feature>
<evidence type="ECO:0000256" key="11">
    <source>
        <dbReference type="SAM" id="Phobius"/>
    </source>
</evidence>
<dbReference type="GeneID" id="129328632"/>
<keyword evidence="9" id="KW-0066">ATP synthesis</keyword>
<evidence type="ECO:0000256" key="4">
    <source>
        <dbReference type="ARBA" id="ARBA00022547"/>
    </source>
</evidence>
<evidence type="ECO:0000313" key="12">
    <source>
        <dbReference type="Proteomes" id="UP001190640"/>
    </source>
</evidence>
<dbReference type="AlphaFoldDB" id="A0AA97KWP0"/>
<dbReference type="RefSeq" id="XP_054833794.1">
    <property type="nucleotide sequence ID" value="XM_054977819.1"/>
</dbReference>
<evidence type="ECO:0000256" key="5">
    <source>
        <dbReference type="ARBA" id="ARBA00022781"/>
    </source>
</evidence>
<name>A0AA97KWP0_EUBMA</name>
<proteinExistence type="inferred from homology"/>
<evidence type="ECO:0000256" key="6">
    <source>
        <dbReference type="ARBA" id="ARBA00023065"/>
    </source>
</evidence>
<sequence>MATRPAAVEICPYCKKPFKRLKSHLPHCKMAGNSSSAIIAHEMSSPISAAGNSATSECLNAKKKKGQVKNTEPASKKENKKIKPETMRNEGKAKTYSSEPIDIAGAAPVSHLLPPLRIKHSAHKSQKRENGAPRAPGEDPAHTEAAEELLSKTKLSKKPPRIQKGRSKTTSEEEFACGIVHEPLIQSSKSTFESLGQLIKNLSAKQREAEEGYEKPSVSGWMDSSMGDPQSVLPGTNDEVELTIENHRVKVLRKRHGIQKSPSNEAAVSNHKMGHRPVESLSAGAEMPLAKEKQINTGTENRERGLGPGLVRNSRNGERGNAVTSVKGSDNRFLNSYGMVARAPIQQAAGVKKMMGENQLSVISPKESLASHNPESNPYPTFTETLPRRGNDEVSNGYLTCLEKDTALDSETVVITSGNSSGVSLKPPSVHTFEMTAAQRLLSPKRHLQPGSLGLEWFPELYPNYHSLFSEKHTQWDARIPETRVIILPREGWQVPLAERRLMDVKLQDLPAWLAACNSSPRGMLRATCRAWNGYYNKYINVKKGGVAGISMLLLGYCVLSYAWSYEHIKKDRWRKYH</sequence>
<feature type="region of interest" description="Disordered" evidence="10">
    <location>
        <begin position="61"/>
        <end position="96"/>
    </location>
</feature>
<keyword evidence="6" id="KW-0406">Ion transport</keyword>
<evidence type="ECO:0000256" key="2">
    <source>
        <dbReference type="ARBA" id="ARBA00005895"/>
    </source>
</evidence>
<keyword evidence="3" id="KW-0813">Transport</keyword>
<keyword evidence="11" id="KW-1133">Transmembrane helix</keyword>
<keyword evidence="12" id="KW-1185">Reference proteome</keyword>
<dbReference type="GO" id="GO:0045259">
    <property type="term" value="C:proton-transporting ATP synthase complex"/>
    <property type="evidence" value="ECO:0007669"/>
    <property type="project" value="UniProtKB-KW"/>
</dbReference>
<feature type="compositionally biased region" description="Polar residues" evidence="10">
    <location>
        <begin position="370"/>
        <end position="384"/>
    </location>
</feature>
<feature type="region of interest" description="Disordered" evidence="10">
    <location>
        <begin position="367"/>
        <end position="390"/>
    </location>
</feature>
<dbReference type="Pfam" id="PF10206">
    <property type="entry name" value="WRW"/>
    <property type="match status" value="1"/>
</dbReference>
<protein>
    <submittedName>
        <fullName evidence="13 14">Uncharacterized protein C17orf80 homolog</fullName>
    </submittedName>
</protein>
<reference evidence="13 14" key="1">
    <citation type="submission" date="2025-04" db="UniProtKB">
        <authorList>
            <consortium name="RefSeq"/>
        </authorList>
    </citation>
    <scope>IDENTIFICATION</scope>
    <source>
        <tissue evidence="13 14">Blood</tissue>
    </source>
</reference>
<evidence type="ECO:0000256" key="10">
    <source>
        <dbReference type="SAM" id="MobiDB-lite"/>
    </source>
</evidence>
<keyword evidence="4" id="KW-0138">CF(0)</keyword>
<dbReference type="GO" id="GO:1902600">
    <property type="term" value="P:proton transmembrane transport"/>
    <property type="evidence" value="ECO:0007669"/>
    <property type="project" value="UniProtKB-KW"/>
</dbReference>